<dbReference type="PANTHER" id="PTHR46519">
    <property type="entry name" value="RING/U-BOX SUPERFAMILY PROTEIN"/>
    <property type="match status" value="1"/>
</dbReference>
<dbReference type="PANTHER" id="PTHR46519:SF3">
    <property type="entry name" value="RING_U-BOX SUPERFAMILY PROTEIN"/>
    <property type="match status" value="1"/>
</dbReference>
<dbReference type="Pfam" id="PF16486">
    <property type="entry name" value="ArgoN"/>
    <property type="match status" value="1"/>
</dbReference>
<keyword evidence="3" id="KW-1185">Reference proteome</keyword>
<evidence type="ECO:0000313" key="3">
    <source>
        <dbReference type="Proteomes" id="UP001151760"/>
    </source>
</evidence>
<sequence>RQHEFKVAVKFVVTKDIDHLRKLLSGRQHDNPQETIQALDIVLREAASHERIIVGRSIFSSAFVMDPLGNGVDYCRGFYQNMSNAQQAETGQSVIEEQALEIGSRKYVRMLFGSYDLLDLIKSFQIGRQKEIQSLLEVGPVTNFAHRNHRQSLLKVRFLRFVQDKKSTSVAAISITHLAKMHRIVFTVKRVFDGL</sequence>
<dbReference type="EMBL" id="BQNB010014147">
    <property type="protein sequence ID" value="GJT24574.1"/>
    <property type="molecule type" value="Genomic_DNA"/>
</dbReference>
<protein>
    <submittedName>
        <fullName evidence="2">PAZ domain-containing protein</fullName>
    </submittedName>
</protein>
<evidence type="ECO:0000313" key="2">
    <source>
        <dbReference type="EMBL" id="GJT24574.1"/>
    </source>
</evidence>
<accession>A0ABQ5CD88</accession>
<feature type="domain" description="Protein argonaute N-terminal" evidence="1">
    <location>
        <begin position="3"/>
        <end position="43"/>
    </location>
</feature>
<gene>
    <name evidence="2" type="ORF">Tco_0894511</name>
</gene>
<proteinExistence type="predicted"/>
<name>A0ABQ5CD88_9ASTR</name>
<evidence type="ECO:0000259" key="1">
    <source>
        <dbReference type="Pfam" id="PF16486"/>
    </source>
</evidence>
<reference evidence="2" key="2">
    <citation type="submission" date="2022-01" db="EMBL/GenBank/DDBJ databases">
        <authorList>
            <person name="Yamashiro T."/>
            <person name="Shiraishi A."/>
            <person name="Satake H."/>
            <person name="Nakayama K."/>
        </authorList>
    </citation>
    <scope>NUCLEOTIDE SEQUENCE</scope>
</reference>
<organism evidence="2 3">
    <name type="scientific">Tanacetum coccineum</name>
    <dbReference type="NCBI Taxonomy" id="301880"/>
    <lineage>
        <taxon>Eukaryota</taxon>
        <taxon>Viridiplantae</taxon>
        <taxon>Streptophyta</taxon>
        <taxon>Embryophyta</taxon>
        <taxon>Tracheophyta</taxon>
        <taxon>Spermatophyta</taxon>
        <taxon>Magnoliopsida</taxon>
        <taxon>eudicotyledons</taxon>
        <taxon>Gunneridae</taxon>
        <taxon>Pentapetalae</taxon>
        <taxon>asterids</taxon>
        <taxon>campanulids</taxon>
        <taxon>Asterales</taxon>
        <taxon>Asteraceae</taxon>
        <taxon>Asteroideae</taxon>
        <taxon>Anthemideae</taxon>
        <taxon>Anthemidinae</taxon>
        <taxon>Tanacetum</taxon>
    </lineage>
</organism>
<feature type="non-terminal residue" evidence="2">
    <location>
        <position position="1"/>
    </location>
</feature>
<comment type="caution">
    <text evidence="2">The sequence shown here is derived from an EMBL/GenBank/DDBJ whole genome shotgun (WGS) entry which is preliminary data.</text>
</comment>
<reference evidence="2" key="1">
    <citation type="journal article" date="2022" name="Int. J. Mol. Sci.">
        <title>Draft Genome of Tanacetum Coccineum: Genomic Comparison of Closely Related Tanacetum-Family Plants.</title>
        <authorList>
            <person name="Yamashiro T."/>
            <person name="Shiraishi A."/>
            <person name="Nakayama K."/>
            <person name="Satake H."/>
        </authorList>
    </citation>
    <scope>NUCLEOTIDE SEQUENCE</scope>
</reference>
<dbReference type="Proteomes" id="UP001151760">
    <property type="component" value="Unassembled WGS sequence"/>
</dbReference>
<dbReference type="InterPro" id="IPR032474">
    <property type="entry name" value="Argonaute_N"/>
</dbReference>